<sequence length="92" mass="10518">MTRKPRRIPSKPKVALVGDGQTEQIYFANVNDTDRPSDLDLFPDLPMKPGSYKSVLNKAVQLVEEYEYERVYVLIDMDKVISDGQRGNEKCP</sequence>
<protein>
    <submittedName>
        <fullName evidence="1">RloB domain-containing protein</fullName>
    </submittedName>
</protein>
<keyword evidence="2" id="KW-1185">Reference proteome</keyword>
<reference evidence="1 2" key="1">
    <citation type="submission" date="2019-04" db="EMBL/GenBank/DDBJ databases">
        <title>Niastella caeni sp. nov., isolated from activated sludge.</title>
        <authorList>
            <person name="Sheng M."/>
        </authorList>
    </citation>
    <scope>NUCLEOTIDE SEQUENCE [LARGE SCALE GENOMIC DNA]</scope>
    <source>
        <strain evidence="1 2">HX-2-15</strain>
    </source>
</reference>
<dbReference type="RefSeq" id="WP_136579042.1">
    <property type="nucleotide sequence ID" value="NZ_STFF01000006.1"/>
</dbReference>
<dbReference type="AlphaFoldDB" id="A0A4S8HM85"/>
<evidence type="ECO:0000313" key="1">
    <source>
        <dbReference type="EMBL" id="THU35801.1"/>
    </source>
</evidence>
<gene>
    <name evidence="1" type="ORF">FAM09_20590</name>
</gene>
<name>A0A4S8HM85_9BACT</name>
<proteinExistence type="predicted"/>
<accession>A0A4S8HM85</accession>
<dbReference type="OrthoDB" id="9796523at2"/>
<evidence type="ECO:0000313" key="2">
    <source>
        <dbReference type="Proteomes" id="UP000306918"/>
    </source>
</evidence>
<dbReference type="EMBL" id="STFF01000006">
    <property type="protein sequence ID" value="THU35801.1"/>
    <property type="molecule type" value="Genomic_DNA"/>
</dbReference>
<comment type="caution">
    <text evidence="1">The sequence shown here is derived from an EMBL/GenBank/DDBJ whole genome shotgun (WGS) entry which is preliminary data.</text>
</comment>
<organism evidence="1 2">
    <name type="scientific">Niastella caeni</name>
    <dbReference type="NCBI Taxonomy" id="2569763"/>
    <lineage>
        <taxon>Bacteria</taxon>
        <taxon>Pseudomonadati</taxon>
        <taxon>Bacteroidota</taxon>
        <taxon>Chitinophagia</taxon>
        <taxon>Chitinophagales</taxon>
        <taxon>Chitinophagaceae</taxon>
        <taxon>Niastella</taxon>
    </lineage>
</organism>
<dbReference type="Proteomes" id="UP000306918">
    <property type="component" value="Unassembled WGS sequence"/>
</dbReference>